<dbReference type="SUPFAM" id="SSF51735">
    <property type="entry name" value="NAD(P)-binding Rossmann-fold domains"/>
    <property type="match status" value="1"/>
</dbReference>
<dbReference type="WBParaSite" id="ECPE_0001291901-mRNA-1">
    <property type="protein sequence ID" value="ECPE_0001291901-mRNA-1"/>
    <property type="gene ID" value="ECPE_0001291901"/>
</dbReference>
<dbReference type="PANTHER" id="PTHR43157">
    <property type="entry name" value="PHOSPHATIDYLINOSITOL-GLYCAN BIOSYNTHESIS CLASS F PROTEIN-RELATED"/>
    <property type="match status" value="1"/>
</dbReference>
<evidence type="ECO:0000256" key="1">
    <source>
        <dbReference type="ARBA" id="ARBA00023002"/>
    </source>
</evidence>
<dbReference type="Pfam" id="PF00106">
    <property type="entry name" value="adh_short"/>
    <property type="match status" value="1"/>
</dbReference>
<dbReference type="Proteomes" id="UP000272942">
    <property type="component" value="Unassembled WGS sequence"/>
</dbReference>
<dbReference type="PANTHER" id="PTHR43157:SF31">
    <property type="entry name" value="PHOSPHATIDYLINOSITOL-GLYCAN BIOSYNTHESIS CLASS F PROTEIN"/>
    <property type="match status" value="1"/>
</dbReference>
<dbReference type="AlphaFoldDB" id="A0A183B0Z6"/>
<protein>
    <submittedName>
        <fullName evidence="4">Dehydrogenase/reductase SDR family member 13</fullName>
    </submittedName>
</protein>
<sequence>MIRQGQPIDILINNAGIDFPRPQFGPDGIEEHVRVNHLGHFLLTNLLRPLLEASDAARVIVLSSIMHRLAEVNVNDLCRPLVGSCYANSKLLNVIHARELTERWCASNKEHDGHTGSSVIGVSVHPGFVMTQIFRHSPFRSWLVHRCFSWLAKTPWQGSQTVVYCALSNNLVPGAYYAECRVTKCNAQALDRQVGQAVWDASERLVKIWEGASK</sequence>
<dbReference type="InterPro" id="IPR036291">
    <property type="entry name" value="NAD(P)-bd_dom_sf"/>
</dbReference>
<evidence type="ECO:0000313" key="3">
    <source>
        <dbReference type="Proteomes" id="UP000272942"/>
    </source>
</evidence>
<reference evidence="2 3" key="2">
    <citation type="submission" date="2018-11" db="EMBL/GenBank/DDBJ databases">
        <authorList>
            <consortium name="Pathogen Informatics"/>
        </authorList>
    </citation>
    <scope>NUCLEOTIDE SEQUENCE [LARGE SCALE GENOMIC DNA]</scope>
    <source>
        <strain evidence="2 3">Egypt</strain>
    </source>
</reference>
<evidence type="ECO:0000313" key="2">
    <source>
        <dbReference type="EMBL" id="VDP90151.1"/>
    </source>
</evidence>
<evidence type="ECO:0000313" key="4">
    <source>
        <dbReference type="WBParaSite" id="ECPE_0001291901-mRNA-1"/>
    </source>
</evidence>
<dbReference type="Gene3D" id="3.40.50.720">
    <property type="entry name" value="NAD(P)-binding Rossmann-like Domain"/>
    <property type="match status" value="1"/>
</dbReference>
<gene>
    <name evidence="2" type="ORF">ECPE_LOCUS12879</name>
</gene>
<reference evidence="4" key="1">
    <citation type="submission" date="2016-06" db="UniProtKB">
        <authorList>
            <consortium name="WormBaseParasite"/>
        </authorList>
    </citation>
    <scope>IDENTIFICATION</scope>
</reference>
<accession>A0A183B0Z6</accession>
<dbReference type="EMBL" id="UZAN01053806">
    <property type="protein sequence ID" value="VDP90151.1"/>
    <property type="molecule type" value="Genomic_DNA"/>
</dbReference>
<organism evidence="4">
    <name type="scientific">Echinostoma caproni</name>
    <dbReference type="NCBI Taxonomy" id="27848"/>
    <lineage>
        <taxon>Eukaryota</taxon>
        <taxon>Metazoa</taxon>
        <taxon>Spiralia</taxon>
        <taxon>Lophotrochozoa</taxon>
        <taxon>Platyhelminthes</taxon>
        <taxon>Trematoda</taxon>
        <taxon>Digenea</taxon>
        <taxon>Plagiorchiida</taxon>
        <taxon>Echinostomata</taxon>
        <taxon>Echinostomatoidea</taxon>
        <taxon>Echinostomatidae</taxon>
        <taxon>Echinostoma</taxon>
    </lineage>
</organism>
<dbReference type="OrthoDB" id="191139at2759"/>
<proteinExistence type="predicted"/>
<dbReference type="InterPro" id="IPR002347">
    <property type="entry name" value="SDR_fam"/>
</dbReference>
<name>A0A183B0Z6_9TREM</name>
<keyword evidence="1" id="KW-0560">Oxidoreductase</keyword>
<keyword evidence="3" id="KW-1185">Reference proteome</keyword>
<dbReference type="GO" id="GO:0016491">
    <property type="term" value="F:oxidoreductase activity"/>
    <property type="evidence" value="ECO:0007669"/>
    <property type="project" value="UniProtKB-KW"/>
</dbReference>